<organism evidence="1 2">
    <name type="scientific">Antrihabitans stalactiti</name>
    <dbReference type="NCBI Taxonomy" id="2584121"/>
    <lineage>
        <taxon>Bacteria</taxon>
        <taxon>Bacillati</taxon>
        <taxon>Actinomycetota</taxon>
        <taxon>Actinomycetes</taxon>
        <taxon>Mycobacteriales</taxon>
        <taxon>Nocardiaceae</taxon>
        <taxon>Antrihabitans</taxon>
    </lineage>
</organism>
<reference evidence="1 2" key="1">
    <citation type="submission" date="2019-05" db="EMBL/GenBank/DDBJ databases">
        <authorList>
            <person name="Lee S.D."/>
        </authorList>
    </citation>
    <scope>NUCLEOTIDE SEQUENCE [LARGE SCALE GENOMIC DNA]</scope>
    <source>
        <strain evidence="1 2">YC2-7</strain>
    </source>
</reference>
<dbReference type="EMBL" id="VCQU01000020">
    <property type="protein sequence ID" value="NMN99584.1"/>
    <property type="molecule type" value="Genomic_DNA"/>
</dbReference>
<sequence>MHAETNSAVSDSRLTRFALGIYRADGVSTACLMLQERFELDVNLVLFAAFFGAQEGCALTATHIDALADRIGPWHAEVVRPLRAVRKRLKTGPAPAPDARTAELRNALQRLEIDAELIELAELAAMGETLEAGPAAGATATRAAAAIEVVVGAKSNRELDSDERAAIVRIADAAAALVGDTARVM</sequence>
<keyword evidence="2" id="KW-1185">Reference proteome</keyword>
<dbReference type="Pfam" id="PF09523">
    <property type="entry name" value="DUF2390"/>
    <property type="match status" value="1"/>
</dbReference>
<dbReference type="InterPro" id="IPR012659">
    <property type="entry name" value="CHP02444"/>
</dbReference>
<reference evidence="1 2" key="2">
    <citation type="submission" date="2020-06" db="EMBL/GenBank/DDBJ databases">
        <title>Antribacter stalactiti gen. nov., sp. nov., a new member of the family Nacardiaceae isolated from a cave.</title>
        <authorList>
            <person name="Kim I.S."/>
        </authorList>
    </citation>
    <scope>NUCLEOTIDE SEQUENCE [LARGE SCALE GENOMIC DNA]</scope>
    <source>
        <strain evidence="1 2">YC2-7</strain>
    </source>
</reference>
<evidence type="ECO:0000313" key="2">
    <source>
        <dbReference type="Proteomes" id="UP000535543"/>
    </source>
</evidence>
<name>A0A848KRU2_9NOCA</name>
<dbReference type="Proteomes" id="UP000535543">
    <property type="component" value="Unassembled WGS sequence"/>
</dbReference>
<comment type="caution">
    <text evidence="1">The sequence shown here is derived from an EMBL/GenBank/DDBJ whole genome shotgun (WGS) entry which is preliminary data.</text>
</comment>
<accession>A0A848KRU2</accession>
<dbReference type="RefSeq" id="WP_169594985.1">
    <property type="nucleotide sequence ID" value="NZ_VCQU01000020.1"/>
</dbReference>
<dbReference type="NCBIfam" id="TIGR02444">
    <property type="entry name" value="TIGR02444 family protein"/>
    <property type="match status" value="1"/>
</dbReference>
<gene>
    <name evidence="1" type="ORF">FGL95_31665</name>
</gene>
<protein>
    <submittedName>
        <fullName evidence="1">TIGR02444 family protein</fullName>
    </submittedName>
</protein>
<proteinExistence type="predicted"/>
<dbReference type="AlphaFoldDB" id="A0A848KRU2"/>
<evidence type="ECO:0000313" key="1">
    <source>
        <dbReference type="EMBL" id="NMN99584.1"/>
    </source>
</evidence>